<name>A0A1W1VXY4_9FIRM</name>
<dbReference type="InterPro" id="IPR003593">
    <property type="entry name" value="AAA+_ATPase"/>
</dbReference>
<accession>A0A1W1VXY4</accession>
<dbReference type="SMART" id="SM00382">
    <property type="entry name" value="AAA"/>
    <property type="match status" value="1"/>
</dbReference>
<dbReference type="OrthoDB" id="9778870at2"/>
<dbReference type="Pfam" id="PF00005">
    <property type="entry name" value="ABC_tran"/>
    <property type="match status" value="1"/>
</dbReference>
<dbReference type="STRING" id="698762.SAMN00808754_2217"/>
<evidence type="ECO:0000313" key="7">
    <source>
        <dbReference type="Proteomes" id="UP000192569"/>
    </source>
</evidence>
<keyword evidence="4 6" id="KW-0067">ATP-binding</keyword>
<dbReference type="Gene3D" id="3.40.50.300">
    <property type="entry name" value="P-loop containing nucleotide triphosphate hydrolases"/>
    <property type="match status" value="1"/>
</dbReference>
<dbReference type="GO" id="GO:0016020">
    <property type="term" value="C:membrane"/>
    <property type="evidence" value="ECO:0007669"/>
    <property type="project" value="InterPro"/>
</dbReference>
<proteinExistence type="inferred from homology"/>
<dbReference type="Proteomes" id="UP000192569">
    <property type="component" value="Chromosome I"/>
</dbReference>
<dbReference type="InterPro" id="IPR003439">
    <property type="entry name" value="ABC_transporter-like_ATP-bd"/>
</dbReference>
<sequence length="251" mass="27999">MAKEAKEVAIEVKNVWKKFRLYHDKAYSLKERVLFWGRSRAEDFWALKGINLSVPKGSTVGLIGRNGSGKSTLLKIISRILYPTRGEVKVNGRVSTLLELGAGFHPDFTGRENIFLNASILGLSRKEVKERLNDIISFAELGDFIDNPVRNYSSGMYMRLGFAVAVHVDPEILLIDEVLAVGDLAFQEKCLGRIKELQKNGTTIIFVTHSPQQVEELCDLAVWLDKGEIRMQGPAREVARAYGEFMVGAAG</sequence>
<evidence type="ECO:0000256" key="4">
    <source>
        <dbReference type="ARBA" id="ARBA00022840"/>
    </source>
</evidence>
<dbReference type="InterPro" id="IPR050683">
    <property type="entry name" value="Bact_Polysacc_Export_ATP-bd"/>
</dbReference>
<organism evidence="6 7">
    <name type="scientific">Thermanaeromonas toyohensis ToBE</name>
    <dbReference type="NCBI Taxonomy" id="698762"/>
    <lineage>
        <taxon>Bacteria</taxon>
        <taxon>Bacillati</taxon>
        <taxon>Bacillota</taxon>
        <taxon>Clostridia</taxon>
        <taxon>Neomoorellales</taxon>
        <taxon>Neomoorellaceae</taxon>
        <taxon>Thermanaeromonas</taxon>
    </lineage>
</organism>
<dbReference type="EMBL" id="LT838272">
    <property type="protein sequence ID" value="SMB98237.1"/>
    <property type="molecule type" value="Genomic_DNA"/>
</dbReference>
<dbReference type="GO" id="GO:0016887">
    <property type="term" value="F:ATP hydrolysis activity"/>
    <property type="evidence" value="ECO:0007669"/>
    <property type="project" value="InterPro"/>
</dbReference>
<evidence type="ECO:0000313" key="6">
    <source>
        <dbReference type="EMBL" id="SMB98237.1"/>
    </source>
</evidence>
<dbReference type="SUPFAM" id="SSF52540">
    <property type="entry name" value="P-loop containing nucleoside triphosphate hydrolases"/>
    <property type="match status" value="1"/>
</dbReference>
<evidence type="ECO:0000259" key="5">
    <source>
        <dbReference type="PROSITE" id="PS50893"/>
    </source>
</evidence>
<keyword evidence="3" id="KW-0547">Nucleotide-binding</keyword>
<keyword evidence="7" id="KW-1185">Reference proteome</keyword>
<comment type="similarity">
    <text evidence="1">Belongs to the ABC transporter superfamily.</text>
</comment>
<dbReference type="RefSeq" id="WP_084665778.1">
    <property type="nucleotide sequence ID" value="NZ_LT838272.1"/>
</dbReference>
<dbReference type="CDD" id="cd03220">
    <property type="entry name" value="ABC_KpsT_Wzt"/>
    <property type="match status" value="1"/>
</dbReference>
<feature type="domain" description="ABC transporter" evidence="5">
    <location>
        <begin position="10"/>
        <end position="251"/>
    </location>
</feature>
<dbReference type="GO" id="GO:0005524">
    <property type="term" value="F:ATP binding"/>
    <property type="evidence" value="ECO:0007669"/>
    <property type="project" value="UniProtKB-KW"/>
</dbReference>
<dbReference type="AlphaFoldDB" id="A0A1W1VXY4"/>
<evidence type="ECO:0000256" key="2">
    <source>
        <dbReference type="ARBA" id="ARBA00022448"/>
    </source>
</evidence>
<dbReference type="InterPro" id="IPR027417">
    <property type="entry name" value="P-loop_NTPase"/>
</dbReference>
<evidence type="ECO:0000256" key="1">
    <source>
        <dbReference type="ARBA" id="ARBA00005417"/>
    </source>
</evidence>
<dbReference type="PANTHER" id="PTHR46743">
    <property type="entry name" value="TEICHOIC ACIDS EXPORT ATP-BINDING PROTEIN TAGH"/>
    <property type="match status" value="1"/>
</dbReference>
<dbReference type="InterPro" id="IPR015860">
    <property type="entry name" value="ABC_transpr_TagH-like"/>
</dbReference>
<protein>
    <submittedName>
        <fullName evidence="6">ABC-2 type transport system ATP-binding protein</fullName>
    </submittedName>
</protein>
<reference evidence="6 7" key="1">
    <citation type="submission" date="2017-04" db="EMBL/GenBank/DDBJ databases">
        <authorList>
            <person name="Afonso C.L."/>
            <person name="Miller P.J."/>
            <person name="Scott M.A."/>
            <person name="Spackman E."/>
            <person name="Goraichik I."/>
            <person name="Dimitrov K.M."/>
            <person name="Suarez D.L."/>
            <person name="Swayne D.E."/>
        </authorList>
    </citation>
    <scope>NUCLEOTIDE SEQUENCE [LARGE SCALE GENOMIC DNA]</scope>
    <source>
        <strain evidence="6 7">ToBE</strain>
    </source>
</reference>
<evidence type="ECO:0000256" key="3">
    <source>
        <dbReference type="ARBA" id="ARBA00022741"/>
    </source>
</evidence>
<dbReference type="PROSITE" id="PS50893">
    <property type="entry name" value="ABC_TRANSPORTER_2"/>
    <property type="match status" value="1"/>
</dbReference>
<keyword evidence="2" id="KW-0813">Transport</keyword>
<gene>
    <name evidence="6" type="ORF">SAMN00808754_2217</name>
</gene>
<dbReference type="GO" id="GO:0140359">
    <property type="term" value="F:ABC-type transporter activity"/>
    <property type="evidence" value="ECO:0007669"/>
    <property type="project" value="InterPro"/>
</dbReference>
<dbReference type="PANTHER" id="PTHR46743:SF2">
    <property type="entry name" value="TEICHOIC ACIDS EXPORT ATP-BINDING PROTEIN TAGH"/>
    <property type="match status" value="1"/>
</dbReference>